<dbReference type="Gene3D" id="2.30.29.80">
    <property type="match status" value="1"/>
</dbReference>
<dbReference type="Proteomes" id="UP001149140">
    <property type="component" value="Unassembled WGS sequence"/>
</dbReference>
<reference evidence="1" key="1">
    <citation type="submission" date="2022-10" db="EMBL/GenBank/DDBJ databases">
        <title>The WGS of Solirubrobacter ginsenosidimutans DSM 21036.</title>
        <authorList>
            <person name="Jiang Z."/>
        </authorList>
    </citation>
    <scope>NUCLEOTIDE SEQUENCE</scope>
    <source>
        <strain evidence="1">DSM 21036</strain>
    </source>
</reference>
<evidence type="ECO:0000313" key="1">
    <source>
        <dbReference type="EMBL" id="MDA0160879.1"/>
    </source>
</evidence>
<protein>
    <recommendedName>
        <fullName evidence="3">DUF1508 domain-containing protein</fullName>
    </recommendedName>
</protein>
<evidence type="ECO:0000313" key="2">
    <source>
        <dbReference type="Proteomes" id="UP001149140"/>
    </source>
</evidence>
<proteinExistence type="predicted"/>
<keyword evidence="2" id="KW-1185">Reference proteome</keyword>
<organism evidence="1 2">
    <name type="scientific">Solirubrobacter ginsenosidimutans</name>
    <dbReference type="NCBI Taxonomy" id="490573"/>
    <lineage>
        <taxon>Bacteria</taxon>
        <taxon>Bacillati</taxon>
        <taxon>Actinomycetota</taxon>
        <taxon>Thermoleophilia</taxon>
        <taxon>Solirubrobacterales</taxon>
        <taxon>Solirubrobacteraceae</taxon>
        <taxon>Solirubrobacter</taxon>
    </lineage>
</organism>
<dbReference type="SUPFAM" id="SSF160113">
    <property type="entry name" value="YegP-like"/>
    <property type="match status" value="1"/>
</dbReference>
<sequence length="206" mass="22110">MKRTLFEIVADDDRFRWRLVADGNEVAQSPETYRSPKRVRRAISALRHAEVVDTTADEFRTIALPVTEFDLVDGVDPLIVGERLTRRKRRQRTGVQAQSAARAAALKVRAADHVAIAEDLKTVARVKDAVAGALREEAALHAVRGVALADDADARAASEKSAIAAELEADAATKRAAADVLEEFAESEAVTAAQADDEAGGGTSRP</sequence>
<dbReference type="InterPro" id="IPR036913">
    <property type="entry name" value="YegP-like_sf"/>
</dbReference>
<dbReference type="RefSeq" id="WP_270039982.1">
    <property type="nucleotide sequence ID" value="NZ_JAPDOD010000007.1"/>
</dbReference>
<name>A0A9X3MQS3_9ACTN</name>
<dbReference type="EMBL" id="JAPDOD010000007">
    <property type="protein sequence ID" value="MDA0160879.1"/>
    <property type="molecule type" value="Genomic_DNA"/>
</dbReference>
<comment type="caution">
    <text evidence="1">The sequence shown here is derived from an EMBL/GenBank/DDBJ whole genome shotgun (WGS) entry which is preliminary data.</text>
</comment>
<gene>
    <name evidence="1" type="ORF">OM076_11435</name>
</gene>
<dbReference type="AlphaFoldDB" id="A0A9X3MQS3"/>
<evidence type="ECO:0008006" key="3">
    <source>
        <dbReference type="Google" id="ProtNLM"/>
    </source>
</evidence>
<accession>A0A9X3MQS3</accession>